<proteinExistence type="predicted"/>
<keyword evidence="2" id="KW-0964">Secreted</keyword>
<evidence type="ECO:0000313" key="6">
    <source>
        <dbReference type="Proteomes" id="UP001556098"/>
    </source>
</evidence>
<dbReference type="PANTHER" id="PTHR38340:SF1">
    <property type="entry name" value="S-LAYER PROTEIN"/>
    <property type="match status" value="1"/>
</dbReference>
<feature type="domain" description="Hedgehog/Intein (Hint)" evidence="4">
    <location>
        <begin position="330"/>
        <end position="467"/>
    </location>
</feature>
<protein>
    <submittedName>
        <fullName evidence="5">Hint domain-containing protein</fullName>
    </submittedName>
</protein>
<dbReference type="SUPFAM" id="SSF51120">
    <property type="entry name" value="beta-Roll"/>
    <property type="match status" value="2"/>
</dbReference>
<dbReference type="PRINTS" id="PR00313">
    <property type="entry name" value="CABNDNGRPT"/>
</dbReference>
<dbReference type="InterPro" id="IPR011049">
    <property type="entry name" value="Serralysin-like_metalloprot_C"/>
</dbReference>
<accession>A0ABV3RKZ8</accession>
<name>A0ABV3RKZ8_9RHOB</name>
<dbReference type="Gene3D" id="2.150.10.10">
    <property type="entry name" value="Serralysin-like metalloprotease, C-terminal"/>
    <property type="match status" value="3"/>
</dbReference>
<keyword evidence="6" id="KW-1185">Reference proteome</keyword>
<dbReference type="InterPro" id="IPR018511">
    <property type="entry name" value="Hemolysin-typ_Ca-bd_CS"/>
</dbReference>
<gene>
    <name evidence="5" type="ORF">AB2B41_08495</name>
</gene>
<feature type="compositionally biased region" description="Low complexity" evidence="3">
    <location>
        <begin position="9"/>
        <end position="20"/>
    </location>
</feature>
<feature type="region of interest" description="Disordered" evidence="3">
    <location>
        <begin position="84"/>
        <end position="170"/>
    </location>
</feature>
<dbReference type="InterPro" id="IPR001343">
    <property type="entry name" value="Hemolysn_Ca-bd"/>
</dbReference>
<comment type="subcellular location">
    <subcellularLocation>
        <location evidence="1">Secreted</location>
    </subcellularLocation>
</comment>
<dbReference type="Pfam" id="PF13403">
    <property type="entry name" value="Hint_2"/>
    <property type="match status" value="1"/>
</dbReference>
<dbReference type="RefSeq" id="WP_367877344.1">
    <property type="nucleotide sequence ID" value="NZ_JBFNXX010000005.1"/>
</dbReference>
<evidence type="ECO:0000256" key="2">
    <source>
        <dbReference type="ARBA" id="ARBA00022525"/>
    </source>
</evidence>
<organism evidence="5 6">
    <name type="scientific">Sulfitobacter sediminis</name>
    <dbReference type="NCBI Taxonomy" id="3234186"/>
    <lineage>
        <taxon>Bacteria</taxon>
        <taxon>Pseudomonadati</taxon>
        <taxon>Pseudomonadota</taxon>
        <taxon>Alphaproteobacteria</taxon>
        <taxon>Rhodobacterales</taxon>
        <taxon>Roseobacteraceae</taxon>
        <taxon>Sulfitobacter</taxon>
    </lineage>
</organism>
<dbReference type="InterPro" id="IPR050557">
    <property type="entry name" value="RTX_toxin/Mannuronan_C5-epim"/>
</dbReference>
<reference evidence="5 6" key="1">
    <citation type="submission" date="2024-07" db="EMBL/GenBank/DDBJ databases">
        <title>Marimonas sp.nov., isolated from tidal-flat sediment.</title>
        <authorList>
            <person name="Jayan J.N."/>
            <person name="Lee S.S."/>
        </authorList>
    </citation>
    <scope>NUCLEOTIDE SEQUENCE [LARGE SCALE GENOMIC DNA]</scope>
    <source>
        <strain evidence="5 6">MJW-29</strain>
    </source>
</reference>
<dbReference type="SUPFAM" id="SSF51294">
    <property type="entry name" value="Hedgehog/intein (Hint) domain"/>
    <property type="match status" value="1"/>
</dbReference>
<feature type="region of interest" description="Disordered" evidence="3">
    <location>
        <begin position="505"/>
        <end position="538"/>
    </location>
</feature>
<dbReference type="Pfam" id="PF00353">
    <property type="entry name" value="HemolysinCabind"/>
    <property type="match status" value="4"/>
</dbReference>
<evidence type="ECO:0000313" key="5">
    <source>
        <dbReference type="EMBL" id="MEW9919639.1"/>
    </source>
</evidence>
<feature type="region of interest" description="Disordered" evidence="3">
    <location>
        <begin position="1"/>
        <end position="47"/>
    </location>
</feature>
<dbReference type="Proteomes" id="UP001556098">
    <property type="component" value="Unassembled WGS sequence"/>
</dbReference>
<comment type="caution">
    <text evidence="5">The sequence shown here is derived from an EMBL/GenBank/DDBJ whole genome shotgun (WGS) entry which is preliminary data.</text>
</comment>
<dbReference type="PANTHER" id="PTHR38340">
    <property type="entry name" value="S-LAYER PROTEIN"/>
    <property type="match status" value="1"/>
</dbReference>
<dbReference type="InterPro" id="IPR036844">
    <property type="entry name" value="Hint_dom_sf"/>
</dbReference>
<evidence type="ECO:0000256" key="3">
    <source>
        <dbReference type="SAM" id="MobiDB-lite"/>
    </source>
</evidence>
<sequence>MEKTMATVNGSTGSDTITTGDNDDSISGNGGNDIIESGAGRDTVRGGDGADYVDGWTGDDSIEGNAGEDTLLGYDGRDTIDGGEGHDFIDGENDDDTLTGGLGNDTIEGGSGNDSVEGNDGADQLFGETGADTMDGGAGQDWVDGGSDDDSLRGGADADTVIGRAGNDTIHGDGGADVLSGHAGDDALYGGDGADSLDGGSGDDYFDGGTGDDSFYMARTDGGGVDDPADTDSDVVRFEPGQGHDTAFNFDGENDFVYIGETPEGDVVFTQIDADTWRLTFVGNSSDSLTLNFVPGTEPDGEGDLRNQLLTDAEYIPPQNGAPAQFNPACFTPRLRIRTPSGLRPIGTLKPGDLVTTADHGNQPVRFLLRRRFAPQSLRIRAALRPVVIEAGAFGDGLPWARMHVSRQHAFAARGGSALVRAAHVLDWCKGARIQMNRPNAITYIHLVLARHALVEVEGVWTETFYHAPGDLGANLATMSSGSADLPPHGDRCRRLLTRADLRRAPLGPNDLGRLDAQSAPSTRPAVLTASAPAGVIP</sequence>
<dbReference type="PROSITE" id="PS00330">
    <property type="entry name" value="HEMOLYSIN_CALCIUM"/>
    <property type="match status" value="4"/>
</dbReference>
<evidence type="ECO:0000259" key="4">
    <source>
        <dbReference type="Pfam" id="PF13403"/>
    </source>
</evidence>
<dbReference type="EMBL" id="JBFNXX010000005">
    <property type="protein sequence ID" value="MEW9919639.1"/>
    <property type="molecule type" value="Genomic_DNA"/>
</dbReference>
<dbReference type="InterPro" id="IPR028992">
    <property type="entry name" value="Hedgehog/Intein_dom"/>
</dbReference>
<evidence type="ECO:0000256" key="1">
    <source>
        <dbReference type="ARBA" id="ARBA00004613"/>
    </source>
</evidence>